<dbReference type="InterPro" id="IPR019775">
    <property type="entry name" value="WD40_repeat_CS"/>
</dbReference>
<dbReference type="PANTHER" id="PTHR19858:SF0">
    <property type="entry name" value="PERIODIC TRYPTOPHAN PROTEIN 2 HOMOLOG"/>
    <property type="match status" value="1"/>
</dbReference>
<evidence type="ECO:0000313" key="10">
    <source>
        <dbReference type="Proteomes" id="UP001153712"/>
    </source>
</evidence>
<evidence type="ECO:0000256" key="4">
    <source>
        <dbReference type="ARBA" id="ARBA00022737"/>
    </source>
</evidence>
<evidence type="ECO:0000256" key="3">
    <source>
        <dbReference type="ARBA" id="ARBA00022574"/>
    </source>
</evidence>
<sequence>MKFNYKFQNLLGTVYRKGALLFSPDGNSVISPVGNRITIFDLKSNKSTTLPIESRYNYEALDLSPNGCTLIAVNEEGEAHMISLVSQTVIHKYRFKRKVRCVKFSPDGKHFAVCKENNVFVFRAPGPYSGEYNAFVMERVFHGAYDETTCLDWSFDSKILAVGSKDMATKLYPLEKYENFRICSLGNHTEGIVGCFFEENNYDITTISRNGQTCIWECSIEPKDLVPLDVAPLNKKKRNSSESDEDNVDATKAPERTEEELTKALSEMDVNSQENDKAINKLFYKRLARHYLADDVRKENRDAILTAAGYHKKSKIFVTGYSNGAFFIHELPDMNLIHSLSISEQKISSIALNNTGDWIALGCSGLGQLLVWEWQSETYVMKQQGHSNNMSCISYSSDGQLLASGGEDGKVKLWNIHSGFCFVTFSEHTNAVTAVTFSGNKKFLVSSSLDSTVRAFDLIRYRNFRTFTSTRPVQFSCVAVDSSGEFIAAGGQDIFEIYLWSVKTGRLLEILAGHEGPVSSVVFSPTLASTVMVSASWDKTIKIWDAIEKGSSHETVELTSDGICVGFKPDGQEVAVATLNGHISIFNVKTSDQVAFIEGRNDLGSGRSETDLITAKKSLESKCFTSLCYSADGESLIAGGQSKNVCIYNVKEALIIKRFEITQNRSLDAVDDFINRRKLTEFDNIALIEEREEREGGNVAIKLPGVRKGDMSARTIKPEVRVFSLQFSPTGQTWAAATTEGLLLYGLNNAYIFDPWELQIGITPTAIRQSIKDEDYSNALMMSLKLNESKLIQEVIESVPVKNIGLLVRDLEEKYIQRLLIVVATFLENSRHLEYYLCWTQHILTLHGPKINAQKMLPTLLALEKSLVRRNEQISKICDFNKYTLQYVANLGETFSKKDDPKLEMDEDSDSEDGTTFQQNWEEEIEHIFWVQLLSQSN</sequence>
<accession>A0A9N9TPU7</accession>
<dbReference type="OrthoDB" id="3142434at2759"/>
<protein>
    <recommendedName>
        <fullName evidence="8">Small-subunit processome Utp12 domain-containing protein</fullName>
    </recommendedName>
</protein>
<dbReference type="EMBL" id="OU900096">
    <property type="protein sequence ID" value="CAG9859982.1"/>
    <property type="molecule type" value="Genomic_DNA"/>
</dbReference>
<keyword evidence="5" id="KW-0539">Nucleus</keyword>
<feature type="domain" description="Small-subunit processome Utp12" evidence="8">
    <location>
        <begin position="787"/>
        <end position="889"/>
    </location>
</feature>
<dbReference type="Proteomes" id="UP001153712">
    <property type="component" value="Chromosome 3"/>
</dbReference>
<feature type="region of interest" description="Disordered" evidence="7">
    <location>
        <begin position="236"/>
        <end position="260"/>
    </location>
</feature>
<feature type="repeat" description="WD" evidence="6">
    <location>
        <begin position="511"/>
        <end position="545"/>
    </location>
</feature>
<dbReference type="CDD" id="cd00200">
    <property type="entry name" value="WD40"/>
    <property type="match status" value="1"/>
</dbReference>
<keyword evidence="4" id="KW-0677">Repeat</keyword>
<feature type="repeat" description="WD" evidence="6">
    <location>
        <begin position="425"/>
        <end position="466"/>
    </location>
</feature>
<evidence type="ECO:0000259" key="8">
    <source>
        <dbReference type="Pfam" id="PF04003"/>
    </source>
</evidence>
<dbReference type="Gene3D" id="2.130.10.10">
    <property type="entry name" value="YVTN repeat-like/Quinoprotein amine dehydrogenase"/>
    <property type="match status" value="3"/>
</dbReference>
<reference evidence="9" key="1">
    <citation type="submission" date="2022-01" db="EMBL/GenBank/DDBJ databases">
        <authorList>
            <person name="King R."/>
        </authorList>
    </citation>
    <scope>NUCLEOTIDE SEQUENCE</scope>
</reference>
<dbReference type="PROSITE" id="PS00678">
    <property type="entry name" value="WD_REPEATS_1"/>
    <property type="match status" value="1"/>
</dbReference>
<dbReference type="GO" id="GO:0000462">
    <property type="term" value="P:maturation of SSU-rRNA from tricistronic rRNA transcript (SSU-rRNA, 5.8S rRNA, LSU-rRNA)"/>
    <property type="evidence" value="ECO:0007669"/>
    <property type="project" value="TreeGrafter"/>
</dbReference>
<evidence type="ECO:0000256" key="5">
    <source>
        <dbReference type="ARBA" id="ARBA00023242"/>
    </source>
</evidence>
<comment type="subcellular location">
    <subcellularLocation>
        <location evidence="1">Nucleus</location>
        <location evidence="1">Nucleolus</location>
    </subcellularLocation>
</comment>
<gene>
    <name evidence="9" type="ORF">PHYEVI_LOCUS6341</name>
</gene>
<dbReference type="InterPro" id="IPR011047">
    <property type="entry name" value="Quinoprotein_ADH-like_sf"/>
</dbReference>
<dbReference type="Pfam" id="PF00400">
    <property type="entry name" value="WD40"/>
    <property type="match status" value="5"/>
</dbReference>
<dbReference type="Pfam" id="PF04003">
    <property type="entry name" value="Utp12"/>
    <property type="match status" value="1"/>
</dbReference>
<dbReference type="InterPro" id="IPR015943">
    <property type="entry name" value="WD40/YVTN_repeat-like_dom_sf"/>
</dbReference>
<evidence type="ECO:0000313" key="9">
    <source>
        <dbReference type="EMBL" id="CAG9859982.1"/>
    </source>
</evidence>
<dbReference type="InterPro" id="IPR007148">
    <property type="entry name" value="SSU_processome_Utp12"/>
</dbReference>
<keyword evidence="3 6" id="KW-0853">WD repeat</keyword>
<dbReference type="GO" id="GO:0032040">
    <property type="term" value="C:small-subunit processome"/>
    <property type="evidence" value="ECO:0007669"/>
    <property type="project" value="TreeGrafter"/>
</dbReference>
<dbReference type="SUPFAM" id="SSF50998">
    <property type="entry name" value="Quinoprotein alcohol dehydrogenase-like"/>
    <property type="match status" value="1"/>
</dbReference>
<dbReference type="InterPro" id="IPR027145">
    <property type="entry name" value="PWP2"/>
</dbReference>
<dbReference type="SUPFAM" id="SSF50978">
    <property type="entry name" value="WD40 repeat-like"/>
    <property type="match status" value="1"/>
</dbReference>
<evidence type="ECO:0000256" key="6">
    <source>
        <dbReference type="PROSITE-ProRule" id="PRU00221"/>
    </source>
</evidence>
<dbReference type="FunFam" id="2.130.10.10:FF:000499">
    <property type="entry name" value="PWP2, small subunit processome component"/>
    <property type="match status" value="1"/>
</dbReference>
<dbReference type="PROSITE" id="PS50082">
    <property type="entry name" value="WD_REPEATS_2"/>
    <property type="match status" value="3"/>
</dbReference>
<organism evidence="9 10">
    <name type="scientific">Phyllotreta striolata</name>
    <name type="common">Striped flea beetle</name>
    <name type="synonym">Crioceris striolata</name>
    <dbReference type="NCBI Taxonomy" id="444603"/>
    <lineage>
        <taxon>Eukaryota</taxon>
        <taxon>Metazoa</taxon>
        <taxon>Ecdysozoa</taxon>
        <taxon>Arthropoda</taxon>
        <taxon>Hexapoda</taxon>
        <taxon>Insecta</taxon>
        <taxon>Pterygota</taxon>
        <taxon>Neoptera</taxon>
        <taxon>Endopterygota</taxon>
        <taxon>Coleoptera</taxon>
        <taxon>Polyphaga</taxon>
        <taxon>Cucujiformia</taxon>
        <taxon>Chrysomeloidea</taxon>
        <taxon>Chrysomelidae</taxon>
        <taxon>Galerucinae</taxon>
        <taxon>Alticini</taxon>
        <taxon>Phyllotreta</taxon>
    </lineage>
</organism>
<dbReference type="PRINTS" id="PR00320">
    <property type="entry name" value="GPROTEINBRPT"/>
</dbReference>
<evidence type="ECO:0000256" key="2">
    <source>
        <dbReference type="ARBA" id="ARBA00010226"/>
    </source>
</evidence>
<name>A0A9N9TPU7_PHYSR</name>
<dbReference type="SMART" id="SM00320">
    <property type="entry name" value="WD40"/>
    <property type="match status" value="11"/>
</dbReference>
<proteinExistence type="inferred from homology"/>
<evidence type="ECO:0000256" key="7">
    <source>
        <dbReference type="SAM" id="MobiDB-lite"/>
    </source>
</evidence>
<evidence type="ECO:0000256" key="1">
    <source>
        <dbReference type="ARBA" id="ARBA00004604"/>
    </source>
</evidence>
<dbReference type="InterPro" id="IPR036322">
    <property type="entry name" value="WD40_repeat_dom_sf"/>
</dbReference>
<dbReference type="GO" id="GO:0034388">
    <property type="term" value="C:Pwp2p-containing subcomplex of 90S preribosome"/>
    <property type="evidence" value="ECO:0007669"/>
    <property type="project" value="TreeGrafter"/>
</dbReference>
<dbReference type="AlphaFoldDB" id="A0A9N9TPU7"/>
<dbReference type="PANTHER" id="PTHR19858">
    <property type="entry name" value="WD40 REPEAT PROTEIN"/>
    <property type="match status" value="1"/>
</dbReference>
<dbReference type="PROSITE" id="PS50294">
    <property type="entry name" value="WD_REPEATS_REGION"/>
    <property type="match status" value="3"/>
</dbReference>
<dbReference type="InterPro" id="IPR001680">
    <property type="entry name" value="WD40_rpt"/>
</dbReference>
<dbReference type="GO" id="GO:0000028">
    <property type="term" value="P:ribosomal small subunit assembly"/>
    <property type="evidence" value="ECO:0007669"/>
    <property type="project" value="TreeGrafter"/>
</dbReference>
<dbReference type="InterPro" id="IPR020472">
    <property type="entry name" value="WD40_PAC1"/>
</dbReference>
<keyword evidence="10" id="KW-1185">Reference proteome</keyword>
<feature type="repeat" description="WD" evidence="6">
    <location>
        <begin position="383"/>
        <end position="424"/>
    </location>
</feature>
<comment type="similarity">
    <text evidence="2">Belongs to the WD repeat PWP2 family.</text>
</comment>